<name>A0A5C6D2E7_9BACT</name>
<keyword evidence="1" id="KW-0378">Hydrolase</keyword>
<keyword evidence="2" id="KW-1185">Reference proteome</keyword>
<dbReference type="GO" id="GO:0016787">
    <property type="term" value="F:hydrolase activity"/>
    <property type="evidence" value="ECO:0007669"/>
    <property type="project" value="UniProtKB-KW"/>
</dbReference>
<dbReference type="OrthoDB" id="9785840at2"/>
<sequence length="261" mass="29113">MLDQIWSAQVNDSPLIATAIHDGHSIRPDAMEHIALDELGRLREEDPHTGCWAQVAPTRVIGVRSRFQVDLNRPRDKAVYRTPADAWGLSVWKGNPPEAIFDQSLAEYDAFYDAMQKLLSQMVQQHGRFVVFDLHTYNHRRGGPDGPLADPEGNPQVNIGTGTMNRQLAAPVVDAFIDSLRAFDFPGGKLDVRENVKFQGGNWPRWIHENFPESGIAIAIEFKKFFMDEWSGTPDLDAVEAIGAALRSTVPAVLDALKSDR</sequence>
<organism evidence="1 2">
    <name type="scientific">Novipirellula artificiosorum</name>
    <dbReference type="NCBI Taxonomy" id="2528016"/>
    <lineage>
        <taxon>Bacteria</taxon>
        <taxon>Pseudomonadati</taxon>
        <taxon>Planctomycetota</taxon>
        <taxon>Planctomycetia</taxon>
        <taxon>Pirellulales</taxon>
        <taxon>Pirellulaceae</taxon>
        <taxon>Novipirellula</taxon>
    </lineage>
</organism>
<dbReference type="EMBL" id="SJPV01000017">
    <property type="protein sequence ID" value="TWU31363.1"/>
    <property type="molecule type" value="Genomic_DNA"/>
</dbReference>
<evidence type="ECO:0000313" key="1">
    <source>
        <dbReference type="EMBL" id="TWU31363.1"/>
    </source>
</evidence>
<dbReference type="AlphaFoldDB" id="A0A5C6D2E7"/>
<gene>
    <name evidence="1" type="ORF">Poly41_62320</name>
</gene>
<accession>A0A5C6D2E7</accession>
<dbReference type="Pfam" id="PF05013">
    <property type="entry name" value="FGase"/>
    <property type="match status" value="1"/>
</dbReference>
<dbReference type="SUPFAM" id="SSF53187">
    <property type="entry name" value="Zn-dependent exopeptidases"/>
    <property type="match status" value="1"/>
</dbReference>
<dbReference type="RefSeq" id="WP_146530951.1">
    <property type="nucleotide sequence ID" value="NZ_SJPV01000017.1"/>
</dbReference>
<protein>
    <submittedName>
        <fullName evidence="1">N-formylglutamate amidohydrolase</fullName>
    </submittedName>
</protein>
<dbReference type="InterPro" id="IPR007709">
    <property type="entry name" value="N-FG_amidohydro"/>
</dbReference>
<reference evidence="1 2" key="1">
    <citation type="submission" date="2019-02" db="EMBL/GenBank/DDBJ databases">
        <title>Deep-cultivation of Planctomycetes and their phenomic and genomic characterization uncovers novel biology.</title>
        <authorList>
            <person name="Wiegand S."/>
            <person name="Jogler M."/>
            <person name="Boedeker C."/>
            <person name="Pinto D."/>
            <person name="Vollmers J."/>
            <person name="Rivas-Marin E."/>
            <person name="Kohn T."/>
            <person name="Peeters S.H."/>
            <person name="Heuer A."/>
            <person name="Rast P."/>
            <person name="Oberbeckmann S."/>
            <person name="Bunk B."/>
            <person name="Jeske O."/>
            <person name="Meyerdierks A."/>
            <person name="Storesund J.E."/>
            <person name="Kallscheuer N."/>
            <person name="Luecker S."/>
            <person name="Lage O.M."/>
            <person name="Pohl T."/>
            <person name="Merkel B.J."/>
            <person name="Hornburger P."/>
            <person name="Mueller R.-W."/>
            <person name="Bruemmer F."/>
            <person name="Labrenz M."/>
            <person name="Spormann A.M."/>
            <person name="Op Den Camp H."/>
            <person name="Overmann J."/>
            <person name="Amann R."/>
            <person name="Jetten M.S.M."/>
            <person name="Mascher T."/>
            <person name="Medema M.H."/>
            <person name="Devos D.P."/>
            <person name="Kaster A.-K."/>
            <person name="Ovreas L."/>
            <person name="Rohde M."/>
            <person name="Galperin M.Y."/>
            <person name="Jogler C."/>
        </authorList>
    </citation>
    <scope>NUCLEOTIDE SEQUENCE [LARGE SCALE GENOMIC DNA]</scope>
    <source>
        <strain evidence="1 2">Poly41</strain>
    </source>
</reference>
<proteinExistence type="predicted"/>
<dbReference type="Proteomes" id="UP000319143">
    <property type="component" value="Unassembled WGS sequence"/>
</dbReference>
<dbReference type="Gene3D" id="3.40.630.40">
    <property type="entry name" value="Zn-dependent exopeptidases"/>
    <property type="match status" value="1"/>
</dbReference>
<comment type="caution">
    <text evidence="1">The sequence shown here is derived from an EMBL/GenBank/DDBJ whole genome shotgun (WGS) entry which is preliminary data.</text>
</comment>
<evidence type="ECO:0000313" key="2">
    <source>
        <dbReference type="Proteomes" id="UP000319143"/>
    </source>
</evidence>